<keyword evidence="5" id="KW-0406">Ion transport</keyword>
<evidence type="ECO:0000256" key="3">
    <source>
        <dbReference type="ARBA" id="ARBA00022989"/>
    </source>
</evidence>
<gene>
    <name evidence="9" type="ORF">CAMP_LOCUS13957</name>
</gene>
<dbReference type="Proteomes" id="UP001152747">
    <property type="component" value="Unassembled WGS sequence"/>
</dbReference>
<dbReference type="Pfam" id="PF02932">
    <property type="entry name" value="Neur_chan_memb"/>
    <property type="match status" value="1"/>
</dbReference>
<dbReference type="Pfam" id="PF02931">
    <property type="entry name" value="Neur_chan_LBD"/>
    <property type="match status" value="1"/>
</dbReference>
<evidence type="ECO:0000256" key="4">
    <source>
        <dbReference type="ARBA" id="ARBA00023136"/>
    </source>
</evidence>
<dbReference type="InterPro" id="IPR036734">
    <property type="entry name" value="Neur_chan_lig-bd_sf"/>
</dbReference>
<keyword evidence="3 5" id="KW-1133">Transmembrane helix</keyword>
<dbReference type="FunFam" id="2.70.170.10:FF:000055">
    <property type="entry name" value="Proton-gated ion channel subunit pbo-6"/>
    <property type="match status" value="1"/>
</dbReference>
<evidence type="ECO:0000256" key="1">
    <source>
        <dbReference type="ARBA" id="ARBA00004141"/>
    </source>
</evidence>
<dbReference type="SUPFAM" id="SSF90112">
    <property type="entry name" value="Neurotransmitter-gated ion-channel transmembrane pore"/>
    <property type="match status" value="1"/>
</dbReference>
<dbReference type="OrthoDB" id="202825at2759"/>
<dbReference type="InterPro" id="IPR006202">
    <property type="entry name" value="Neur_chan_lig-bd"/>
</dbReference>
<keyword evidence="10" id="KW-1185">Reference proteome</keyword>
<comment type="similarity">
    <text evidence="5">Belongs to the ligand-gated ion channel (TC 1.A.9) family.</text>
</comment>
<evidence type="ECO:0000256" key="6">
    <source>
        <dbReference type="SAM" id="Coils"/>
    </source>
</evidence>
<evidence type="ECO:0000259" key="8">
    <source>
        <dbReference type="Pfam" id="PF02932"/>
    </source>
</evidence>
<sequence>MWANFTIFLLLVSRVLSNFSGSEAYFDSSEEAPNIILSHMEDVDLKNSQDREDGRNDTSTLPVFVPGSSKRLTEYLLSKHNLNAPPDGLLNVHYELELVHILGIDELKQTMTVLIYVDEHWQDPSLVWDPALYGGIKKTWIPIDKIWVPDIIIFNMLAHEDLLSAVRAPARIHYNGTVVASHPAVHTVSCEINIRNFPLDHQKCAIEIASWAYGQEKIRLHAHTDHSLEHYKRNEEWHLIRINVTEEKYVHEGIEVSEVKFELYVQRRPLFYMVTLTFPSYIMCAISVVGLFARFSTTGEREERFTLGVTAILTMAVLSLVVSEKVPHSSTHVPLLVAYFLFNMVIVSIAAMTTGIVMKVHRLGRHGDEPSDFWLKLFLIKPICQFNRPNKRKYKMNPDEPNHVVLVSETKNGEIKNGILPQQQTQQVQIIKDPVHARLEALEEYIKKMMHRCEHIQLEMNEMESQDNLAETRRRSTNGYVKISERLDLIFMTFFLTTVTIPVAVLFYLT</sequence>
<dbReference type="CDD" id="cd19051">
    <property type="entry name" value="LGIC_TM_cation"/>
    <property type="match status" value="1"/>
</dbReference>
<feature type="transmembrane region" description="Helical" evidence="5">
    <location>
        <begin position="305"/>
        <end position="323"/>
    </location>
</feature>
<proteinExistence type="inferred from homology"/>
<dbReference type="GO" id="GO:0004888">
    <property type="term" value="F:transmembrane signaling receptor activity"/>
    <property type="evidence" value="ECO:0007669"/>
    <property type="project" value="InterPro"/>
</dbReference>
<dbReference type="InterPro" id="IPR006201">
    <property type="entry name" value="Neur_channel"/>
</dbReference>
<keyword evidence="5" id="KW-0407">Ion channel</keyword>
<accession>A0A9P1IU92</accession>
<dbReference type="InterPro" id="IPR036719">
    <property type="entry name" value="Neuro-gated_channel_TM_sf"/>
</dbReference>
<dbReference type="PRINTS" id="PR00252">
    <property type="entry name" value="NRIONCHANNEL"/>
</dbReference>
<evidence type="ECO:0000313" key="10">
    <source>
        <dbReference type="Proteomes" id="UP001152747"/>
    </source>
</evidence>
<feature type="chain" id="PRO_5040535225" evidence="5">
    <location>
        <begin position="18"/>
        <end position="510"/>
    </location>
</feature>
<protein>
    <submittedName>
        <fullName evidence="9">Uncharacterized protein</fullName>
    </submittedName>
</protein>
<dbReference type="Gene3D" id="1.20.58.390">
    <property type="entry name" value="Neurotransmitter-gated ion-channel transmembrane domain"/>
    <property type="match status" value="1"/>
</dbReference>
<dbReference type="InterPro" id="IPR038050">
    <property type="entry name" value="Neuro_actylchol_rec"/>
</dbReference>
<dbReference type="Gene3D" id="2.70.170.10">
    <property type="entry name" value="Neurotransmitter-gated ion-channel ligand-binding domain"/>
    <property type="match status" value="1"/>
</dbReference>
<dbReference type="CDD" id="cd18989">
    <property type="entry name" value="LGIC_ECD_cation"/>
    <property type="match status" value="1"/>
</dbReference>
<evidence type="ECO:0000256" key="2">
    <source>
        <dbReference type="ARBA" id="ARBA00022692"/>
    </source>
</evidence>
<comment type="subcellular location">
    <subcellularLocation>
        <location evidence="1">Membrane</location>
        <topology evidence="1">Multi-pass membrane protein</topology>
    </subcellularLocation>
</comment>
<keyword evidence="5" id="KW-0732">Signal</keyword>
<evidence type="ECO:0000256" key="5">
    <source>
        <dbReference type="RuleBase" id="RU000687"/>
    </source>
</evidence>
<dbReference type="PROSITE" id="PS00236">
    <property type="entry name" value="NEUROTR_ION_CHANNEL"/>
    <property type="match status" value="1"/>
</dbReference>
<name>A0A9P1IU92_9PELO</name>
<feature type="transmembrane region" description="Helical" evidence="5">
    <location>
        <begin position="489"/>
        <end position="509"/>
    </location>
</feature>
<keyword evidence="2 5" id="KW-0812">Transmembrane</keyword>
<feature type="transmembrane region" description="Helical" evidence="5">
    <location>
        <begin position="270"/>
        <end position="293"/>
    </location>
</feature>
<comment type="caution">
    <text evidence="9">The sequence shown here is derived from an EMBL/GenBank/DDBJ whole genome shotgun (WGS) entry which is preliminary data.</text>
</comment>
<dbReference type="GO" id="GO:0016020">
    <property type="term" value="C:membrane"/>
    <property type="evidence" value="ECO:0007669"/>
    <property type="project" value="UniProtKB-SubCell"/>
</dbReference>
<dbReference type="InterPro" id="IPR006029">
    <property type="entry name" value="Neurotrans-gated_channel_TM"/>
</dbReference>
<feature type="domain" description="Neurotransmitter-gated ion-channel transmembrane" evidence="8">
    <location>
        <begin position="303"/>
        <end position="501"/>
    </location>
</feature>
<feature type="domain" description="Neurotransmitter-gated ion-channel ligand-binding" evidence="7">
    <location>
        <begin position="70"/>
        <end position="269"/>
    </location>
</feature>
<dbReference type="PANTHER" id="PTHR18945">
    <property type="entry name" value="NEUROTRANSMITTER GATED ION CHANNEL"/>
    <property type="match status" value="1"/>
</dbReference>
<dbReference type="AlphaFoldDB" id="A0A9P1IU92"/>
<dbReference type="InterPro" id="IPR018000">
    <property type="entry name" value="Neurotransmitter_ion_chnl_CS"/>
</dbReference>
<feature type="coiled-coil region" evidence="6">
    <location>
        <begin position="439"/>
        <end position="466"/>
    </location>
</feature>
<reference evidence="9" key="1">
    <citation type="submission" date="2022-11" db="EMBL/GenBank/DDBJ databases">
        <authorList>
            <person name="Kikuchi T."/>
        </authorList>
    </citation>
    <scope>NUCLEOTIDE SEQUENCE</scope>
    <source>
        <strain evidence="9">PS1010</strain>
    </source>
</reference>
<feature type="signal peptide" evidence="5">
    <location>
        <begin position="1"/>
        <end position="17"/>
    </location>
</feature>
<keyword evidence="6" id="KW-0175">Coiled coil</keyword>
<feature type="transmembrane region" description="Helical" evidence="5">
    <location>
        <begin position="335"/>
        <end position="357"/>
    </location>
</feature>
<keyword evidence="5" id="KW-0813">Transport</keyword>
<dbReference type="SUPFAM" id="SSF63712">
    <property type="entry name" value="Nicotinic receptor ligand binding domain-like"/>
    <property type="match status" value="1"/>
</dbReference>
<evidence type="ECO:0000313" key="9">
    <source>
        <dbReference type="EMBL" id="CAI5451320.1"/>
    </source>
</evidence>
<organism evidence="9 10">
    <name type="scientific">Caenorhabditis angaria</name>
    <dbReference type="NCBI Taxonomy" id="860376"/>
    <lineage>
        <taxon>Eukaryota</taxon>
        <taxon>Metazoa</taxon>
        <taxon>Ecdysozoa</taxon>
        <taxon>Nematoda</taxon>
        <taxon>Chromadorea</taxon>
        <taxon>Rhabditida</taxon>
        <taxon>Rhabditina</taxon>
        <taxon>Rhabditomorpha</taxon>
        <taxon>Rhabditoidea</taxon>
        <taxon>Rhabditidae</taxon>
        <taxon>Peloderinae</taxon>
        <taxon>Caenorhabditis</taxon>
    </lineage>
</organism>
<evidence type="ECO:0000259" key="7">
    <source>
        <dbReference type="Pfam" id="PF02931"/>
    </source>
</evidence>
<dbReference type="EMBL" id="CANHGI010000005">
    <property type="protein sequence ID" value="CAI5451320.1"/>
    <property type="molecule type" value="Genomic_DNA"/>
</dbReference>
<keyword evidence="4 5" id="KW-0472">Membrane</keyword>
<dbReference type="GO" id="GO:0005230">
    <property type="term" value="F:extracellular ligand-gated monoatomic ion channel activity"/>
    <property type="evidence" value="ECO:0007669"/>
    <property type="project" value="InterPro"/>
</dbReference>